<dbReference type="Proteomes" id="UP000253831">
    <property type="component" value="Unassembled WGS sequence"/>
</dbReference>
<comment type="cofactor">
    <cofactor evidence="1 12">
        <name>heme b</name>
        <dbReference type="ChEBI" id="CHEBI:60344"/>
    </cofactor>
</comment>
<evidence type="ECO:0000256" key="3">
    <source>
        <dbReference type="ARBA" id="ARBA00022692"/>
    </source>
</evidence>
<dbReference type="GO" id="GO:0016653">
    <property type="term" value="F:oxidoreductase activity, acting on NAD(P)H, heme protein as acceptor"/>
    <property type="evidence" value="ECO:0007669"/>
    <property type="project" value="TreeGrafter"/>
</dbReference>
<comment type="similarity">
    <text evidence="12">Belongs to the COX15/CtaA family. Type 2 subfamily.</text>
</comment>
<feature type="transmembrane region" description="Helical" evidence="12">
    <location>
        <begin position="124"/>
        <end position="142"/>
    </location>
</feature>
<feature type="transmembrane region" description="Helical" evidence="12">
    <location>
        <begin position="271"/>
        <end position="287"/>
    </location>
</feature>
<evidence type="ECO:0000256" key="6">
    <source>
        <dbReference type="ARBA" id="ARBA00023002"/>
    </source>
</evidence>
<dbReference type="HAMAP" id="MF_01665">
    <property type="entry name" value="HemeA_synth_type2"/>
    <property type="match status" value="1"/>
</dbReference>
<reference evidence="13 14" key="1">
    <citation type="submission" date="2018-05" db="EMBL/GenBank/DDBJ databases">
        <title>Integrated omic analyses show evidence that a Ca. Accumulibacter phosphatis strain performs denitrification under micro-aerobic conditions.</title>
        <authorList>
            <person name="Camejo P.Y."/>
            <person name="Katherine M.D."/>
            <person name="Daniel N.R."/>
        </authorList>
    </citation>
    <scope>NUCLEOTIDE SEQUENCE [LARGE SCALE GENOMIC DNA]</scope>
    <source>
        <strain evidence="13">UW-LDO-IC</strain>
    </source>
</reference>
<feature type="transmembrane region" description="Helical" evidence="12">
    <location>
        <begin position="157"/>
        <end position="179"/>
    </location>
</feature>
<dbReference type="Pfam" id="PF02628">
    <property type="entry name" value="COX15-CtaA"/>
    <property type="match status" value="1"/>
</dbReference>
<dbReference type="GO" id="GO:0120547">
    <property type="term" value="F:heme A synthase activity"/>
    <property type="evidence" value="ECO:0007669"/>
    <property type="project" value="UniProtKB-EC"/>
</dbReference>
<dbReference type="PANTHER" id="PTHR23289:SF2">
    <property type="entry name" value="CYTOCHROME C OXIDASE ASSEMBLY PROTEIN COX15 HOMOLOG"/>
    <property type="match status" value="1"/>
</dbReference>
<evidence type="ECO:0000256" key="9">
    <source>
        <dbReference type="ARBA" id="ARBA00023136"/>
    </source>
</evidence>
<evidence type="ECO:0000313" key="13">
    <source>
        <dbReference type="EMBL" id="RDE50279.1"/>
    </source>
</evidence>
<dbReference type="EC" id="1.17.99.9" evidence="12"/>
<comment type="subcellular location">
    <subcellularLocation>
        <location evidence="12">Cell membrane</location>
        <topology evidence="12">Multi-pass membrane protein</topology>
    </subcellularLocation>
    <subcellularLocation>
        <location evidence="2">Membrane</location>
        <topology evidence="2">Multi-pass membrane protein</topology>
    </subcellularLocation>
</comment>
<evidence type="ECO:0000256" key="7">
    <source>
        <dbReference type="ARBA" id="ARBA00023004"/>
    </source>
</evidence>
<dbReference type="PANTHER" id="PTHR23289">
    <property type="entry name" value="CYTOCHROME C OXIDASE ASSEMBLY PROTEIN COX15"/>
    <property type="match status" value="1"/>
</dbReference>
<feature type="transmembrane region" description="Helical" evidence="12">
    <location>
        <begin position="9"/>
        <end position="29"/>
    </location>
</feature>
<keyword evidence="8 12" id="KW-0350">Heme biosynthesis</keyword>
<feature type="transmembrane region" description="Helical" evidence="12">
    <location>
        <begin position="94"/>
        <end position="112"/>
    </location>
</feature>
<keyword evidence="5 12" id="KW-1133">Transmembrane helix</keyword>
<comment type="caution">
    <text evidence="13">The sequence shown here is derived from an EMBL/GenBank/DDBJ whole genome shotgun (WGS) entry which is preliminary data.</text>
</comment>
<feature type="transmembrane region" description="Helical" evidence="12">
    <location>
        <begin position="206"/>
        <end position="229"/>
    </location>
</feature>
<evidence type="ECO:0000256" key="4">
    <source>
        <dbReference type="ARBA" id="ARBA00022723"/>
    </source>
</evidence>
<accession>A0A369XPB6</accession>
<evidence type="ECO:0000256" key="5">
    <source>
        <dbReference type="ARBA" id="ARBA00022989"/>
    </source>
</evidence>
<feature type="binding site" description="axial binding residue" evidence="12">
    <location>
        <position position="330"/>
    </location>
    <ligand>
        <name>heme</name>
        <dbReference type="ChEBI" id="CHEBI:30413"/>
    </ligand>
    <ligandPart>
        <name>Fe</name>
        <dbReference type="ChEBI" id="CHEBI:18248"/>
    </ligandPart>
</feature>
<keyword evidence="4 12" id="KW-0479">Metal-binding</keyword>
<dbReference type="GO" id="GO:0005886">
    <property type="term" value="C:plasma membrane"/>
    <property type="evidence" value="ECO:0007669"/>
    <property type="project" value="UniProtKB-SubCell"/>
</dbReference>
<dbReference type="InterPro" id="IPR003780">
    <property type="entry name" value="COX15/CtaA_fam"/>
</dbReference>
<dbReference type="GO" id="GO:0046872">
    <property type="term" value="F:metal ion binding"/>
    <property type="evidence" value="ECO:0007669"/>
    <property type="project" value="UniProtKB-KW"/>
</dbReference>
<evidence type="ECO:0000313" key="14">
    <source>
        <dbReference type="Proteomes" id="UP000253831"/>
    </source>
</evidence>
<evidence type="ECO:0000256" key="11">
    <source>
        <dbReference type="ARBA" id="ARBA00048044"/>
    </source>
</evidence>
<evidence type="ECO:0000256" key="10">
    <source>
        <dbReference type="ARBA" id="ARBA00044501"/>
    </source>
</evidence>
<dbReference type="UniPathway" id="UPA00269">
    <property type="reaction ID" value="UER00713"/>
</dbReference>
<proteinExistence type="inferred from homology"/>
<evidence type="ECO:0000256" key="8">
    <source>
        <dbReference type="ARBA" id="ARBA00023133"/>
    </source>
</evidence>
<organism evidence="13 14">
    <name type="scientific">Candidatus Accumulibacter meliphilus</name>
    <dbReference type="NCBI Taxonomy" id="2211374"/>
    <lineage>
        <taxon>Bacteria</taxon>
        <taxon>Pseudomonadati</taxon>
        <taxon>Pseudomonadota</taxon>
        <taxon>Betaproteobacteria</taxon>
        <taxon>Candidatus Accumulibacter</taxon>
    </lineage>
</organism>
<evidence type="ECO:0000256" key="1">
    <source>
        <dbReference type="ARBA" id="ARBA00001970"/>
    </source>
</evidence>
<sequence length="358" mass="39951">MNKVARRQVALWLFICSAMVFAILVVGGVTRLTHSGLSIVEWKPIVGIVPPLNQAEWDETFEKYKKTPEYHKVNHQMGLEEFKGIFFWEYWHRVLGRLIGVVFLLPFLYFCWRRKIDPPLLPKLLGIFVLGGLQGAMGWYMVKSGLIDDPRVSQYRLTAHLSLAFLIFVAMMWLALGLLSERRRLGSATGATGATSELTLKGLQRFAFWLAILVGYMVVSGGLVAGIRAGKAYNSFPLMNGHILPPESFSIDPWYLNFFNNMALVQFDHRLGAWLLAFLVPWLWWKIRAAALSRSARLAATLVLVAVFLQIVLGISTLLLAVPVGLGAAHQGGAMIVLGLLLWLNHQLRVQPVAGSAA</sequence>
<feature type="binding site" description="axial binding residue" evidence="12">
    <location>
        <position position="269"/>
    </location>
    <ligand>
        <name>heme</name>
        <dbReference type="ChEBI" id="CHEBI:30413"/>
    </ligand>
    <ligandPart>
        <name>Fe</name>
        <dbReference type="ChEBI" id="CHEBI:18248"/>
    </ligandPart>
</feature>
<comment type="catalytic activity">
    <reaction evidence="11">
        <text>Fe(II)-heme o + 2 A + H2O = Fe(II)-heme a + 2 AH2</text>
        <dbReference type="Rhea" id="RHEA:63388"/>
        <dbReference type="ChEBI" id="CHEBI:13193"/>
        <dbReference type="ChEBI" id="CHEBI:15377"/>
        <dbReference type="ChEBI" id="CHEBI:17499"/>
        <dbReference type="ChEBI" id="CHEBI:60530"/>
        <dbReference type="ChEBI" id="CHEBI:61715"/>
        <dbReference type="EC" id="1.17.99.9"/>
    </reaction>
    <physiologicalReaction direction="left-to-right" evidence="11">
        <dbReference type="Rhea" id="RHEA:63389"/>
    </physiologicalReaction>
</comment>
<comment type="function">
    <text evidence="12">Catalyzes the conversion of heme O to heme A by two successive hydroxylations of the methyl group at C8. The first hydroxylation forms heme I, the second hydroxylation results in an unstable dihydroxymethyl group, which spontaneously dehydrates, resulting in the formyl group of heme A.</text>
</comment>
<keyword evidence="12" id="KW-1003">Cell membrane</keyword>
<protein>
    <recommendedName>
        <fullName evidence="12">Heme A synthase</fullName>
        <shortName evidence="12">HAS</shortName>
        <ecNumber evidence="12">1.17.99.9</ecNumber>
    </recommendedName>
    <alternativeName>
        <fullName evidence="12">Cytochrome aa3-controlling protein</fullName>
    </alternativeName>
</protein>
<keyword evidence="7 12" id="KW-0408">Iron</keyword>
<gene>
    <name evidence="12" type="primary">ctaA</name>
    <name evidence="13" type="ORF">DVS81_11880</name>
</gene>
<feature type="transmembrane region" description="Helical" evidence="12">
    <location>
        <begin position="328"/>
        <end position="344"/>
    </location>
</feature>
<dbReference type="EMBL" id="QPGA01000022">
    <property type="protein sequence ID" value="RDE50279.1"/>
    <property type="molecule type" value="Genomic_DNA"/>
</dbReference>
<feature type="transmembrane region" description="Helical" evidence="12">
    <location>
        <begin position="299"/>
        <end position="322"/>
    </location>
</feature>
<dbReference type="InterPro" id="IPR023754">
    <property type="entry name" value="HemeA_Synthase_type2"/>
</dbReference>
<dbReference type="GO" id="GO:0006784">
    <property type="term" value="P:heme A biosynthetic process"/>
    <property type="evidence" value="ECO:0007669"/>
    <property type="project" value="UniProtKB-UniRule"/>
</dbReference>
<evidence type="ECO:0000256" key="2">
    <source>
        <dbReference type="ARBA" id="ARBA00004141"/>
    </source>
</evidence>
<name>A0A369XPB6_9PROT</name>
<comment type="subunit">
    <text evidence="12">Interacts with CtaB.</text>
</comment>
<keyword evidence="6 12" id="KW-0560">Oxidoreductase</keyword>
<dbReference type="AlphaFoldDB" id="A0A369XPB6"/>
<keyword evidence="9 12" id="KW-0472">Membrane</keyword>
<comment type="pathway">
    <text evidence="10 12">Porphyrin-containing compound metabolism; heme A biosynthesis; heme A from heme O: step 1/1.</text>
</comment>
<evidence type="ECO:0000256" key="12">
    <source>
        <dbReference type="HAMAP-Rule" id="MF_01665"/>
    </source>
</evidence>
<keyword evidence="3 12" id="KW-0812">Transmembrane</keyword>